<evidence type="ECO:0000256" key="5">
    <source>
        <dbReference type="ARBA" id="ARBA00022782"/>
    </source>
</evidence>
<feature type="compositionally biased region" description="Polar residues" evidence="6">
    <location>
        <begin position="703"/>
        <end position="720"/>
    </location>
</feature>
<evidence type="ECO:0000256" key="2">
    <source>
        <dbReference type="ARBA" id="ARBA00022473"/>
    </source>
</evidence>
<keyword evidence="4" id="KW-0597">Phosphoprotein</keyword>
<feature type="compositionally biased region" description="Basic and acidic residues" evidence="6">
    <location>
        <begin position="797"/>
        <end position="806"/>
    </location>
</feature>
<evidence type="ECO:0000256" key="1">
    <source>
        <dbReference type="ARBA" id="ARBA00004496"/>
    </source>
</evidence>
<feature type="region of interest" description="Disordered" evidence="6">
    <location>
        <begin position="934"/>
        <end position="1000"/>
    </location>
</feature>
<evidence type="ECO:0000256" key="3">
    <source>
        <dbReference type="ARBA" id="ARBA00022490"/>
    </source>
</evidence>
<feature type="region of interest" description="Disordered" evidence="6">
    <location>
        <begin position="83"/>
        <end position="108"/>
    </location>
</feature>
<feature type="domain" description="PID" evidence="7">
    <location>
        <begin position="19"/>
        <end position="183"/>
    </location>
</feature>
<evidence type="ECO:0000256" key="6">
    <source>
        <dbReference type="SAM" id="MobiDB-lite"/>
    </source>
</evidence>
<comment type="subcellular location">
    <subcellularLocation>
        <location evidence="1">Cytoplasm</location>
    </subcellularLocation>
</comment>
<dbReference type="InterPro" id="IPR006020">
    <property type="entry name" value="PTB/PI_dom"/>
</dbReference>
<evidence type="ECO:0000259" key="7">
    <source>
        <dbReference type="PROSITE" id="PS01179"/>
    </source>
</evidence>
<feature type="compositionally biased region" description="Low complexity" evidence="6">
    <location>
        <begin position="641"/>
        <end position="663"/>
    </location>
</feature>
<feature type="compositionally biased region" description="Polar residues" evidence="6">
    <location>
        <begin position="807"/>
        <end position="822"/>
    </location>
</feature>
<feature type="compositionally biased region" description="Polar residues" evidence="6">
    <location>
        <begin position="546"/>
        <end position="555"/>
    </location>
</feature>
<evidence type="ECO:0000313" key="10">
    <source>
        <dbReference type="RefSeq" id="XP_005105537.1"/>
    </source>
</evidence>
<feature type="compositionally biased region" description="Low complexity" evidence="6">
    <location>
        <begin position="304"/>
        <end position="325"/>
    </location>
</feature>
<feature type="compositionally biased region" description="Polar residues" evidence="6">
    <location>
        <begin position="679"/>
        <end position="696"/>
    </location>
</feature>
<feature type="compositionally biased region" description="Polar residues" evidence="6">
    <location>
        <begin position="989"/>
        <end position="1000"/>
    </location>
</feature>
<evidence type="ECO:0000313" key="8">
    <source>
        <dbReference type="Proteomes" id="UP000694888"/>
    </source>
</evidence>
<protein>
    <submittedName>
        <fullName evidence="9 10">Disabled homolog 1 isoform X1</fullName>
    </submittedName>
</protein>
<organism evidence="8 10">
    <name type="scientific">Aplysia californica</name>
    <name type="common">California sea hare</name>
    <dbReference type="NCBI Taxonomy" id="6500"/>
    <lineage>
        <taxon>Eukaryota</taxon>
        <taxon>Metazoa</taxon>
        <taxon>Spiralia</taxon>
        <taxon>Lophotrochozoa</taxon>
        <taxon>Mollusca</taxon>
        <taxon>Gastropoda</taxon>
        <taxon>Heterobranchia</taxon>
        <taxon>Euthyneura</taxon>
        <taxon>Tectipleura</taxon>
        <taxon>Aplysiida</taxon>
        <taxon>Aplysioidea</taxon>
        <taxon>Aplysiidae</taxon>
        <taxon>Aplysia</taxon>
    </lineage>
</organism>
<dbReference type="SUPFAM" id="SSF50729">
    <property type="entry name" value="PH domain-like"/>
    <property type="match status" value="1"/>
</dbReference>
<feature type="compositionally biased region" description="Pro residues" evidence="6">
    <location>
        <begin position="664"/>
        <end position="675"/>
    </location>
</feature>
<keyword evidence="2" id="KW-0217">Developmental protein</keyword>
<feature type="compositionally biased region" description="Basic and acidic residues" evidence="6">
    <location>
        <begin position="495"/>
        <end position="522"/>
    </location>
</feature>
<feature type="region of interest" description="Disordered" evidence="6">
    <location>
        <begin position="464"/>
        <end position="921"/>
    </location>
</feature>
<dbReference type="PROSITE" id="PS01179">
    <property type="entry name" value="PID"/>
    <property type="match status" value="1"/>
</dbReference>
<accession>A0ABM0K005</accession>
<dbReference type="InterPro" id="IPR011993">
    <property type="entry name" value="PH-like_dom_sf"/>
</dbReference>
<feature type="compositionally biased region" description="Pro residues" evidence="6">
    <location>
        <begin position="724"/>
        <end position="747"/>
    </location>
</feature>
<feature type="compositionally biased region" description="Low complexity" evidence="6">
    <location>
        <begin position="834"/>
        <end position="866"/>
    </location>
</feature>
<dbReference type="Proteomes" id="UP000694888">
    <property type="component" value="Unplaced"/>
</dbReference>
<gene>
    <name evidence="9 10" type="primary">LOC101864247</name>
</gene>
<dbReference type="GeneID" id="101864247"/>
<keyword evidence="8" id="KW-1185">Reference proteome</keyword>
<feature type="region of interest" description="Disordered" evidence="6">
    <location>
        <begin position="185"/>
        <end position="222"/>
    </location>
</feature>
<evidence type="ECO:0000313" key="9">
    <source>
        <dbReference type="RefSeq" id="XP_005105536.1"/>
    </source>
</evidence>
<feature type="compositionally biased region" description="Low complexity" evidence="6">
    <location>
        <begin position="202"/>
        <end position="221"/>
    </location>
</feature>
<dbReference type="Gene3D" id="2.30.29.30">
    <property type="entry name" value="Pleckstrin-homology domain (PH domain)/Phosphotyrosine-binding domain (PTB)"/>
    <property type="match status" value="1"/>
</dbReference>
<dbReference type="PANTHER" id="PTHR47695:SF3">
    <property type="entry name" value="PID DOMAIN-CONTAINING PROTEIN"/>
    <property type="match status" value="1"/>
</dbReference>
<sequence length="1000" mass="105409">MTTKAKKGQNDPSRFEGTGISYKAKLIGVETVPEARGDQMCQEAITKLKNSVKISGQHKQKIFVNVTLEGLKIIDAISLASNQNKKKNEPKNAKTNEEKEKENDGTKKEEELLVLHTHPVHRISFISRDTVDNRAFGYIFGEGDGSHKFFAIKTAAAAEQLVLALRDLFQVVYEMKKKEVEEAKEKIEKGEISVETENLENSQPSGDGSTSGTGQTPQTQSADAENIYQVPPNNAPVNPAAQAEEVANLLDLEDQAEHILKGIEQIKNLEFDSIGEEPTTSPVSPPTSPFAKLAPPSAAAPGQADPWGSPAPAAAAGGAQAPTSALGDLAGLQTSPFPNISMNPGFQQPQPGFPGTPFPGQGFGGQPQFGLPAGGLPVTKDPFANDPFRAGAQPGAVPPAGGFHTANPFGTQAFGGQQQAFGMQQPRPGAPVAPMAMMPGILPHGMMGQPQPGVMANPFAAQQQQQQPQQLTNAFGEENPNLLMPIRQDGGAQDGKGEADQTKARSKSPREDLFGDLLDIKKTAPPAAKTPKDMFAQISAGEKKSMNQLKTETTGQQPPPAAQASDPFGDVDSIAADKTRSLFSNEADEDPFDTSHIPSLPPAPQPSQQTSQKTNTFVPTDAVAPPVPRRNLTPNVPPDSQPNSSSSSPASPLFSPPLSSMPSSNPPQISPPPRPGKSNSRSVGGTPVHQPSTSIKQFKISESPDSSFSACDTSINNSFMLPSPDEPPPPLPSLPNINAPPPPPPRPKSSASSTASPLPSEMSSPHLRHSSSNQSVESKVSDQSSVKVISGDSAAPGHRDSRDKQAKQNGETKTTPLKNNSPFDPDPFCVPIRSSSSKKQTVTSSSTHSSSTSSSSSNNQSIPSTSDPFSPENFGFPKSDPFSSSQSILESDSSKDTSFGDTPATKSDGEDPFGLPLHLTPGFKVTAKFGNDPFEDSFNGSLGNNAEKWDPFASGFDGELPPKSSNDTDPWGSSPFGNVDAFGAPPQPVNGNSTGQTLLD</sequence>
<dbReference type="PANTHER" id="PTHR47695">
    <property type="entry name" value="PID DOMAIN-CONTAINING PROTEIN"/>
    <property type="match status" value="1"/>
</dbReference>
<feature type="compositionally biased region" description="Polar residues" evidence="6">
    <location>
        <begin position="332"/>
        <end position="342"/>
    </location>
</feature>
<reference evidence="9 10" key="1">
    <citation type="submission" date="2025-05" db="UniProtKB">
        <authorList>
            <consortium name="RefSeq"/>
        </authorList>
    </citation>
    <scope>IDENTIFICATION</scope>
</reference>
<dbReference type="InterPro" id="IPR048559">
    <property type="entry name" value="DAB1/2_SBM"/>
</dbReference>
<feature type="compositionally biased region" description="Low complexity" evidence="6">
    <location>
        <begin position="748"/>
        <end position="760"/>
    </location>
</feature>
<dbReference type="CDD" id="cd01215">
    <property type="entry name" value="PTB_Dab"/>
    <property type="match status" value="1"/>
</dbReference>
<keyword evidence="5" id="KW-0221">Differentiation</keyword>
<dbReference type="InterPro" id="IPR048561">
    <property type="entry name" value="Dab_PTB"/>
</dbReference>
<feature type="compositionally biased region" description="Basic and acidic residues" evidence="6">
    <location>
        <begin position="86"/>
        <end position="108"/>
    </location>
</feature>
<keyword evidence="3" id="KW-0963">Cytoplasm</keyword>
<dbReference type="RefSeq" id="XP_005105536.1">
    <property type="nucleotide sequence ID" value="XM_005105479.3"/>
</dbReference>
<dbReference type="RefSeq" id="XP_005105537.1">
    <property type="nucleotide sequence ID" value="XM_005105480.3"/>
</dbReference>
<evidence type="ECO:0000256" key="4">
    <source>
        <dbReference type="ARBA" id="ARBA00022553"/>
    </source>
</evidence>
<proteinExistence type="predicted"/>
<dbReference type="Pfam" id="PF21792">
    <property type="entry name" value="DAB2_SBM"/>
    <property type="match status" value="1"/>
</dbReference>
<dbReference type="SMART" id="SM00462">
    <property type="entry name" value="PTB"/>
    <property type="match status" value="1"/>
</dbReference>
<feature type="region of interest" description="Disordered" evidence="6">
    <location>
        <begin position="274"/>
        <end position="372"/>
    </location>
</feature>
<name>A0ABM0K005_APLCA</name>